<organism evidence="1">
    <name type="scientific">Arundo donax</name>
    <name type="common">Giant reed</name>
    <name type="synonym">Donax arundinaceus</name>
    <dbReference type="NCBI Taxonomy" id="35708"/>
    <lineage>
        <taxon>Eukaryota</taxon>
        <taxon>Viridiplantae</taxon>
        <taxon>Streptophyta</taxon>
        <taxon>Embryophyta</taxon>
        <taxon>Tracheophyta</taxon>
        <taxon>Spermatophyta</taxon>
        <taxon>Magnoliopsida</taxon>
        <taxon>Liliopsida</taxon>
        <taxon>Poales</taxon>
        <taxon>Poaceae</taxon>
        <taxon>PACMAD clade</taxon>
        <taxon>Arundinoideae</taxon>
        <taxon>Arundineae</taxon>
        <taxon>Arundo</taxon>
    </lineage>
</organism>
<protein>
    <submittedName>
        <fullName evidence="1">Uncharacterized protein</fullName>
    </submittedName>
</protein>
<reference evidence="1" key="1">
    <citation type="submission" date="2014-09" db="EMBL/GenBank/DDBJ databases">
        <authorList>
            <person name="Magalhaes I.L.F."/>
            <person name="Oliveira U."/>
            <person name="Santos F.R."/>
            <person name="Vidigal T.H.D.A."/>
            <person name="Brescovit A.D."/>
            <person name="Santos A.J."/>
        </authorList>
    </citation>
    <scope>NUCLEOTIDE SEQUENCE</scope>
    <source>
        <tissue evidence="1">Shoot tissue taken approximately 20 cm above the soil surface</tissue>
    </source>
</reference>
<accession>A0A0A9EQG1</accession>
<reference evidence="1" key="2">
    <citation type="journal article" date="2015" name="Data Brief">
        <title>Shoot transcriptome of the giant reed, Arundo donax.</title>
        <authorList>
            <person name="Barrero R.A."/>
            <person name="Guerrero F.D."/>
            <person name="Moolhuijzen P."/>
            <person name="Goolsby J.A."/>
            <person name="Tidwell J."/>
            <person name="Bellgard S.E."/>
            <person name="Bellgard M.I."/>
        </authorList>
    </citation>
    <scope>NUCLEOTIDE SEQUENCE</scope>
    <source>
        <tissue evidence="1">Shoot tissue taken approximately 20 cm above the soil surface</tissue>
    </source>
</reference>
<name>A0A0A9EQG1_ARUDO</name>
<evidence type="ECO:0000313" key="1">
    <source>
        <dbReference type="EMBL" id="JAE01229.1"/>
    </source>
</evidence>
<dbReference type="AlphaFoldDB" id="A0A0A9EQG1"/>
<sequence length="29" mass="3707">MMRVSYSFFFLFCRGKCMCYYWEQLPLAW</sequence>
<proteinExistence type="predicted"/>
<dbReference type="EMBL" id="GBRH01196667">
    <property type="protein sequence ID" value="JAE01229.1"/>
    <property type="molecule type" value="Transcribed_RNA"/>
</dbReference>